<dbReference type="SUPFAM" id="SSF51658">
    <property type="entry name" value="Xylose isomerase-like"/>
    <property type="match status" value="1"/>
</dbReference>
<proteinExistence type="inferred from homology"/>
<evidence type="ECO:0000256" key="1">
    <source>
        <dbReference type="ARBA" id="ARBA00001947"/>
    </source>
</evidence>
<name>A0A2A9CUZ5_9ACTN</name>
<dbReference type="GO" id="GO:0008081">
    <property type="term" value="F:phosphoric diester hydrolase activity"/>
    <property type="evidence" value="ECO:0007669"/>
    <property type="project" value="TreeGrafter"/>
</dbReference>
<gene>
    <name evidence="9" type="ORF">ATK74_2841</name>
</gene>
<organism evidence="9 10">
    <name type="scientific">Propionicimonas paludicola</name>
    <dbReference type="NCBI Taxonomy" id="185243"/>
    <lineage>
        <taxon>Bacteria</taxon>
        <taxon>Bacillati</taxon>
        <taxon>Actinomycetota</taxon>
        <taxon>Actinomycetes</taxon>
        <taxon>Propionibacteriales</taxon>
        <taxon>Nocardioidaceae</taxon>
        <taxon>Propionicimonas</taxon>
    </lineage>
</organism>
<feature type="domain" description="Xylose isomerase-like TIM barrel" evidence="8">
    <location>
        <begin position="14"/>
        <end position="253"/>
    </location>
</feature>
<evidence type="ECO:0000256" key="3">
    <source>
        <dbReference type="ARBA" id="ARBA00022723"/>
    </source>
</evidence>
<dbReference type="GO" id="GO:0003906">
    <property type="term" value="F:DNA-(apurinic or apyrimidinic site) endonuclease activity"/>
    <property type="evidence" value="ECO:0007669"/>
    <property type="project" value="TreeGrafter"/>
</dbReference>
<comment type="similarity">
    <text evidence="2">Belongs to the AP endonuclease 2 family.</text>
</comment>
<dbReference type="OrthoDB" id="9805666at2"/>
<accession>A0A2A9CUZ5</accession>
<keyword evidence="3" id="KW-0479">Metal-binding</keyword>
<dbReference type="PROSITE" id="PS51432">
    <property type="entry name" value="AP_NUCLEASE_F2_4"/>
    <property type="match status" value="1"/>
</dbReference>
<evidence type="ECO:0000256" key="7">
    <source>
        <dbReference type="ARBA" id="ARBA00023204"/>
    </source>
</evidence>
<reference evidence="9 10" key="1">
    <citation type="submission" date="2017-10" db="EMBL/GenBank/DDBJ databases">
        <title>Sequencing the genomes of 1000 actinobacteria strains.</title>
        <authorList>
            <person name="Klenk H.-P."/>
        </authorList>
    </citation>
    <scope>NUCLEOTIDE SEQUENCE [LARGE SCALE GENOMIC DNA]</scope>
    <source>
        <strain evidence="9 10">DSM 15597</strain>
    </source>
</reference>
<evidence type="ECO:0000256" key="4">
    <source>
        <dbReference type="ARBA" id="ARBA00022763"/>
    </source>
</evidence>
<keyword evidence="7" id="KW-0234">DNA repair</keyword>
<dbReference type="GO" id="GO:0006284">
    <property type="term" value="P:base-excision repair"/>
    <property type="evidence" value="ECO:0007669"/>
    <property type="project" value="TreeGrafter"/>
</dbReference>
<comment type="cofactor">
    <cofactor evidence="1">
        <name>Zn(2+)</name>
        <dbReference type="ChEBI" id="CHEBI:29105"/>
    </cofactor>
</comment>
<evidence type="ECO:0000313" key="9">
    <source>
        <dbReference type="EMBL" id="PFG18257.1"/>
    </source>
</evidence>
<evidence type="ECO:0000259" key="8">
    <source>
        <dbReference type="Pfam" id="PF01261"/>
    </source>
</evidence>
<dbReference type="NCBIfam" id="NF002198">
    <property type="entry name" value="PRK01060.1-3"/>
    <property type="match status" value="1"/>
</dbReference>
<evidence type="ECO:0000256" key="2">
    <source>
        <dbReference type="ARBA" id="ARBA00005340"/>
    </source>
</evidence>
<dbReference type="Proteomes" id="UP000226079">
    <property type="component" value="Unassembled WGS sequence"/>
</dbReference>
<dbReference type="PROSITE" id="PS00730">
    <property type="entry name" value="AP_NUCLEASE_F2_2"/>
    <property type="match status" value="1"/>
</dbReference>
<keyword evidence="5" id="KW-0378">Hydrolase</keyword>
<keyword evidence="10" id="KW-1185">Reference proteome</keyword>
<dbReference type="PROSITE" id="PS00731">
    <property type="entry name" value="AP_NUCLEASE_F2_3"/>
    <property type="match status" value="1"/>
</dbReference>
<comment type="caution">
    <text evidence="9">The sequence shown here is derived from an EMBL/GenBank/DDBJ whole genome shotgun (WGS) entry which is preliminary data.</text>
</comment>
<dbReference type="InterPro" id="IPR018246">
    <property type="entry name" value="AP_endonuc_F2_Zn_BS"/>
</dbReference>
<dbReference type="InterPro" id="IPR013022">
    <property type="entry name" value="Xyl_isomerase-like_TIM-brl"/>
</dbReference>
<evidence type="ECO:0000256" key="5">
    <source>
        <dbReference type="ARBA" id="ARBA00022801"/>
    </source>
</evidence>
<dbReference type="GO" id="GO:0003677">
    <property type="term" value="F:DNA binding"/>
    <property type="evidence" value="ECO:0007669"/>
    <property type="project" value="InterPro"/>
</dbReference>
<evidence type="ECO:0000313" key="10">
    <source>
        <dbReference type="Proteomes" id="UP000226079"/>
    </source>
</evidence>
<evidence type="ECO:0000256" key="6">
    <source>
        <dbReference type="ARBA" id="ARBA00022833"/>
    </source>
</evidence>
<keyword evidence="4" id="KW-0227">DNA damage</keyword>
<dbReference type="Gene3D" id="3.20.20.150">
    <property type="entry name" value="Divalent-metal-dependent TIM barrel enzymes"/>
    <property type="match status" value="1"/>
</dbReference>
<dbReference type="InterPro" id="IPR001719">
    <property type="entry name" value="AP_endonuc_2"/>
</dbReference>
<keyword evidence="6" id="KW-0862">Zinc</keyword>
<dbReference type="GO" id="GO:0008270">
    <property type="term" value="F:zinc ion binding"/>
    <property type="evidence" value="ECO:0007669"/>
    <property type="project" value="InterPro"/>
</dbReference>
<dbReference type="AlphaFoldDB" id="A0A2A9CUZ5"/>
<dbReference type="EMBL" id="PDJC01000001">
    <property type="protein sequence ID" value="PFG18257.1"/>
    <property type="molecule type" value="Genomic_DNA"/>
</dbReference>
<dbReference type="PANTHER" id="PTHR21445">
    <property type="entry name" value="ENDONUCLEASE IV ENDODEOXYRIBONUCLEASE IV"/>
    <property type="match status" value="1"/>
</dbReference>
<sequence length="265" mass="27648">MPVLGAHVDATDPVAAAAELRAGACQFFLGDPQAWQGPKVEYAGGAAGLRETAAAADVALYVHAPYVLNLASTNNRIRIPSRQQLQKQLTAAAEIGAAGVIVHGGHVLASDDPQVGFENWRKAIDGLKIDVPLLIENTAGGANAMARELERLDRLWEAISGSPNADRVGFCLDTCHAHAAGNELSGLVDRVRAITGRIDLVHGNDSRDAFGSGADRHANLSAGQCDPEGLAEVFATAGAPIILETPGGTPQHLVDMAWIGQHLPS</sequence>
<protein>
    <submittedName>
        <fullName evidence="9">Deoxyribonuclease-4</fullName>
    </submittedName>
</protein>
<dbReference type="PANTHER" id="PTHR21445:SF0">
    <property type="entry name" value="APURINIC-APYRIMIDINIC ENDONUCLEASE"/>
    <property type="match status" value="1"/>
</dbReference>
<dbReference type="InterPro" id="IPR036237">
    <property type="entry name" value="Xyl_isomerase-like_sf"/>
</dbReference>
<dbReference type="Pfam" id="PF01261">
    <property type="entry name" value="AP_endonuc_2"/>
    <property type="match status" value="1"/>
</dbReference>
<dbReference type="SMART" id="SM00518">
    <property type="entry name" value="AP2Ec"/>
    <property type="match status" value="1"/>
</dbReference>
<dbReference type="RefSeq" id="WP_098461627.1">
    <property type="nucleotide sequence ID" value="NZ_PDJC01000001.1"/>
</dbReference>